<dbReference type="CDD" id="cd06225">
    <property type="entry name" value="HAMP"/>
    <property type="match status" value="1"/>
</dbReference>
<evidence type="ECO:0000256" key="9">
    <source>
        <dbReference type="SAM" id="Phobius"/>
    </source>
</evidence>
<dbReference type="RefSeq" id="WP_026258311.1">
    <property type="nucleotide sequence ID" value="NZ_JOJP01000001.1"/>
</dbReference>
<gene>
    <name evidence="15" type="ORF">GV64_12080</name>
</gene>
<feature type="domain" description="Response regulatory" evidence="11">
    <location>
        <begin position="890"/>
        <end position="1006"/>
    </location>
</feature>
<accession>A0A081KB56</accession>
<dbReference type="Gene3D" id="1.10.287.130">
    <property type="match status" value="1"/>
</dbReference>
<keyword evidence="9" id="KW-0812">Transmembrane</keyword>
<evidence type="ECO:0000256" key="5">
    <source>
        <dbReference type="ARBA" id="ARBA00022679"/>
    </source>
</evidence>
<dbReference type="PANTHER" id="PTHR43047:SF64">
    <property type="entry name" value="HISTIDINE KINASE CONTAINING CHEY-HOMOLOGOUS RECEIVER DOMAIN AND PAS DOMAIN-RELATED"/>
    <property type="match status" value="1"/>
</dbReference>
<dbReference type="Pfam" id="PF02518">
    <property type="entry name" value="HATPase_c"/>
    <property type="match status" value="1"/>
</dbReference>
<proteinExistence type="predicted"/>
<dbReference type="Gene3D" id="3.30.565.10">
    <property type="entry name" value="Histidine kinase-like ATPase, C-terminal domain"/>
    <property type="match status" value="1"/>
</dbReference>
<feature type="modified residue" description="4-aspartylphosphate" evidence="7">
    <location>
        <position position="939"/>
    </location>
</feature>
<dbReference type="SUPFAM" id="SSF52172">
    <property type="entry name" value="CheY-like"/>
    <property type="match status" value="1"/>
</dbReference>
<dbReference type="Proteomes" id="UP000027997">
    <property type="component" value="Unassembled WGS sequence"/>
</dbReference>
<keyword evidence="9" id="KW-0472">Membrane</keyword>
<dbReference type="PRINTS" id="PR00344">
    <property type="entry name" value="BCTRLSENSOR"/>
</dbReference>
<dbReference type="PROSITE" id="PS50110">
    <property type="entry name" value="RESPONSE_REGULATORY"/>
    <property type="match status" value="1"/>
</dbReference>
<dbReference type="SUPFAM" id="SSF47384">
    <property type="entry name" value="Homodimeric domain of signal transducing histidine kinase"/>
    <property type="match status" value="1"/>
</dbReference>
<dbReference type="PROSITE" id="PS50109">
    <property type="entry name" value="HIS_KIN"/>
    <property type="match status" value="1"/>
</dbReference>
<dbReference type="PANTHER" id="PTHR43047">
    <property type="entry name" value="TWO-COMPONENT HISTIDINE PROTEIN KINASE"/>
    <property type="match status" value="1"/>
</dbReference>
<dbReference type="NCBIfam" id="TIGR00229">
    <property type="entry name" value="sensory_box"/>
    <property type="match status" value="2"/>
</dbReference>
<dbReference type="AlphaFoldDB" id="A0A081KB56"/>
<evidence type="ECO:0000259" key="12">
    <source>
        <dbReference type="PROSITE" id="PS50112"/>
    </source>
</evidence>
<feature type="domain" description="PAC" evidence="13">
    <location>
        <begin position="578"/>
        <end position="628"/>
    </location>
</feature>
<name>A0A081KB56_9GAMM</name>
<dbReference type="Gene3D" id="3.40.50.2300">
    <property type="match status" value="1"/>
</dbReference>
<dbReference type="EMBL" id="JOJP01000001">
    <property type="protein sequence ID" value="KEI71382.1"/>
    <property type="molecule type" value="Genomic_DNA"/>
</dbReference>
<dbReference type="Pfam" id="PF13426">
    <property type="entry name" value="PAS_9"/>
    <property type="match status" value="2"/>
</dbReference>
<dbReference type="SUPFAM" id="SSF55874">
    <property type="entry name" value="ATPase domain of HSP90 chaperone/DNA topoisomerase II/histidine kinase"/>
    <property type="match status" value="1"/>
</dbReference>
<dbReference type="SMART" id="SM00304">
    <property type="entry name" value="HAMP"/>
    <property type="match status" value="1"/>
</dbReference>
<dbReference type="InterPro" id="IPR035965">
    <property type="entry name" value="PAS-like_dom_sf"/>
</dbReference>
<dbReference type="PROSITE" id="PS50885">
    <property type="entry name" value="HAMP"/>
    <property type="match status" value="1"/>
</dbReference>
<evidence type="ECO:0000256" key="7">
    <source>
        <dbReference type="PROSITE-ProRule" id="PRU00169"/>
    </source>
</evidence>
<evidence type="ECO:0000259" key="10">
    <source>
        <dbReference type="PROSITE" id="PS50109"/>
    </source>
</evidence>
<protein>
    <recommendedName>
        <fullName evidence="3">histidine kinase</fullName>
        <ecNumber evidence="3">2.7.13.3</ecNumber>
    </recommendedName>
</protein>
<dbReference type="GO" id="GO:0016020">
    <property type="term" value="C:membrane"/>
    <property type="evidence" value="ECO:0007669"/>
    <property type="project" value="UniProtKB-SubCell"/>
</dbReference>
<evidence type="ECO:0000256" key="8">
    <source>
        <dbReference type="SAM" id="Coils"/>
    </source>
</evidence>
<dbReference type="InterPro" id="IPR003594">
    <property type="entry name" value="HATPase_dom"/>
</dbReference>
<dbReference type="CDD" id="cd00082">
    <property type="entry name" value="HisKA"/>
    <property type="match status" value="1"/>
</dbReference>
<evidence type="ECO:0000313" key="16">
    <source>
        <dbReference type="Proteomes" id="UP000027997"/>
    </source>
</evidence>
<feature type="domain" description="PAS" evidence="12">
    <location>
        <begin position="381"/>
        <end position="426"/>
    </location>
</feature>
<comment type="subcellular location">
    <subcellularLocation>
        <location evidence="2">Membrane</location>
    </subcellularLocation>
</comment>
<dbReference type="Pfam" id="PF00072">
    <property type="entry name" value="Response_reg"/>
    <property type="match status" value="1"/>
</dbReference>
<feature type="domain" description="HAMP" evidence="14">
    <location>
        <begin position="323"/>
        <end position="375"/>
    </location>
</feature>
<dbReference type="CDD" id="cd00130">
    <property type="entry name" value="PAS"/>
    <property type="match status" value="2"/>
</dbReference>
<evidence type="ECO:0000256" key="1">
    <source>
        <dbReference type="ARBA" id="ARBA00000085"/>
    </source>
</evidence>
<dbReference type="GO" id="GO:0000155">
    <property type="term" value="F:phosphorelay sensor kinase activity"/>
    <property type="evidence" value="ECO:0007669"/>
    <property type="project" value="InterPro"/>
</dbReference>
<comment type="catalytic activity">
    <reaction evidence="1">
        <text>ATP + protein L-histidine = ADP + protein N-phospho-L-histidine.</text>
        <dbReference type="EC" id="2.7.13.3"/>
    </reaction>
</comment>
<feature type="coiled-coil region" evidence="8">
    <location>
        <begin position="612"/>
        <end position="639"/>
    </location>
</feature>
<dbReference type="SMART" id="SM00091">
    <property type="entry name" value="PAS"/>
    <property type="match status" value="2"/>
</dbReference>
<dbReference type="InterPro" id="IPR036097">
    <property type="entry name" value="HisK_dim/P_sf"/>
</dbReference>
<dbReference type="InterPro" id="IPR000014">
    <property type="entry name" value="PAS"/>
</dbReference>
<dbReference type="SUPFAM" id="SSF55785">
    <property type="entry name" value="PYP-like sensor domain (PAS domain)"/>
    <property type="match status" value="2"/>
</dbReference>
<keyword evidence="6" id="KW-0418">Kinase</keyword>
<dbReference type="InterPro" id="IPR036890">
    <property type="entry name" value="HATPase_C_sf"/>
</dbReference>
<dbReference type="InterPro" id="IPR004358">
    <property type="entry name" value="Sig_transdc_His_kin-like_C"/>
</dbReference>
<dbReference type="SUPFAM" id="SSF158472">
    <property type="entry name" value="HAMP domain-like"/>
    <property type="match status" value="1"/>
</dbReference>
<dbReference type="InterPro" id="IPR001789">
    <property type="entry name" value="Sig_transdc_resp-reg_receiver"/>
</dbReference>
<sequence>MQFSIRKKIIFFTVVPVTLLYNLIFGIHLYFSLKQATDAVAKGLIEQVWHNAGKIDSHTQQLMTVTSFMADMLSRMPVTDHAMIKHFLSDLVERNPLVRGFTYVKLGSSFQHWDVFHAYMGDGEVKLDETVDTGLFPAQFWWANQGMQKTGFWTSPRGAADTGWAVSYIVPVFSESTLYGYFWMDINLADLRNQLVENTTGNASFSIVNGAGEYLQTDSETPKRYQLNSIHQSQFYYGSPGLWSDLEELIERGEPAFRHKWVPVRQNEYWLMGAPIKSASWWMISYAPRETVLAPVIDQAQINALLMILSLTLIFTCASLVSVRITRPIVRLKRAMDDFTYRQVKPVITHISRDEIGSLTESFQQLVNKLADREKALHKARASNIGHLLERLRGNYFYFNLNKDGCVTHVSPSIEAILGYSQSEFLRPLIGYLATQDSKFRFRDQFREAKQGRWGDTFELDIRHLNGSIRRLEIFWSDMGDLPGKQYLVEGLANDITDRVSDTKKFKLLLDSAPDATIIATPEGIIGMANSRTEDLFGFHREDLVNMPLSLLTPLENRLGHPLLGDLEKASWEQLCLVGYESRGIDRKGRVFPVEITSNPLKTDDGLLISMVARDITERKRIEHELMRAKEEAERANLAKGLFLSNMSHELRTPLNGVLGNAQLLLRNLSLSSAQRKSLNTIEASGQHLLSLINDILDLTKIESSQIELHPSAVRLMELLRGVRNILMERAASKGLELRLLPIGPLPEIVMLDEIKVRQVLLNLLSNGVKYTVKGWVECRVSVERKDIVFEVRDTGVGIAHEDLEKVFEPFRQVHLGLQIGGSGLGLAISRRLVSAMGGELDVTSEPGKGSRFIFTLPLVRGSFEALKEHQRLLPGSIYVHLEERCHGVRVLVVDDVESNRDMMAGLLDSAGFRVDIACNGLQALEAVKQVDFDLILMDISMPVMDGVTAIKHVRKLPGKSEIKVVAVTASVSHEARERLLSQGFDEYIGKPLDAGLMFDKIRCLLGIDYITASPKPEWNEDILLQRLKDMHMDAFAHSTISAFEQGDLECLEQALHAFEGDAELADVVGFLLTLTADMDIARLENFIGQLVENFGKES</sequence>
<reference evidence="15 16" key="1">
    <citation type="submission" date="2014-06" db="EMBL/GenBank/DDBJ databases">
        <title>Whole Genome Sequences of Three Symbiotic Endozoicomonas Bacteria.</title>
        <authorList>
            <person name="Neave M.J."/>
            <person name="Apprill A."/>
            <person name="Voolstra C.R."/>
        </authorList>
    </citation>
    <scope>NUCLEOTIDE SEQUENCE [LARGE SCALE GENOMIC DNA]</scope>
    <source>
        <strain evidence="15 16">DSM 22380</strain>
    </source>
</reference>
<dbReference type="eggNOG" id="COG0642">
    <property type="taxonomic scope" value="Bacteria"/>
</dbReference>
<dbReference type="InterPro" id="IPR011006">
    <property type="entry name" value="CheY-like_superfamily"/>
</dbReference>
<dbReference type="Gene3D" id="6.10.340.10">
    <property type="match status" value="1"/>
</dbReference>
<evidence type="ECO:0000259" key="13">
    <source>
        <dbReference type="PROSITE" id="PS50113"/>
    </source>
</evidence>
<feature type="transmembrane region" description="Helical" evidence="9">
    <location>
        <begin position="9"/>
        <end position="31"/>
    </location>
</feature>
<dbReference type="Gene3D" id="3.30.450.20">
    <property type="entry name" value="PAS domain"/>
    <property type="match status" value="3"/>
</dbReference>
<dbReference type="eggNOG" id="COG5002">
    <property type="taxonomic scope" value="Bacteria"/>
</dbReference>
<dbReference type="PROSITE" id="PS50113">
    <property type="entry name" value="PAC"/>
    <property type="match status" value="1"/>
</dbReference>
<keyword evidence="16" id="KW-1185">Reference proteome</keyword>
<dbReference type="SMART" id="SM00387">
    <property type="entry name" value="HATPase_c"/>
    <property type="match status" value="1"/>
</dbReference>
<evidence type="ECO:0000256" key="6">
    <source>
        <dbReference type="ARBA" id="ARBA00022777"/>
    </source>
</evidence>
<dbReference type="PROSITE" id="PS50112">
    <property type="entry name" value="PAS"/>
    <property type="match status" value="2"/>
</dbReference>
<feature type="domain" description="PAS" evidence="12">
    <location>
        <begin position="502"/>
        <end position="554"/>
    </location>
</feature>
<dbReference type="Pfam" id="PF00672">
    <property type="entry name" value="HAMP"/>
    <property type="match status" value="1"/>
</dbReference>
<evidence type="ECO:0000256" key="4">
    <source>
        <dbReference type="ARBA" id="ARBA00022553"/>
    </source>
</evidence>
<dbReference type="SMART" id="SM00448">
    <property type="entry name" value="REC"/>
    <property type="match status" value="1"/>
</dbReference>
<dbReference type="SMART" id="SM00388">
    <property type="entry name" value="HisKA"/>
    <property type="match status" value="1"/>
</dbReference>
<evidence type="ECO:0000313" key="15">
    <source>
        <dbReference type="EMBL" id="KEI71382.1"/>
    </source>
</evidence>
<keyword evidence="9" id="KW-1133">Transmembrane helix</keyword>
<dbReference type="InterPro" id="IPR005467">
    <property type="entry name" value="His_kinase_dom"/>
</dbReference>
<evidence type="ECO:0000259" key="14">
    <source>
        <dbReference type="PROSITE" id="PS50885"/>
    </source>
</evidence>
<organism evidence="15 16">
    <name type="scientific">Endozoicomonas elysicola</name>
    <dbReference type="NCBI Taxonomy" id="305900"/>
    <lineage>
        <taxon>Bacteria</taxon>
        <taxon>Pseudomonadati</taxon>
        <taxon>Pseudomonadota</taxon>
        <taxon>Gammaproteobacteria</taxon>
        <taxon>Oceanospirillales</taxon>
        <taxon>Endozoicomonadaceae</taxon>
        <taxon>Endozoicomonas</taxon>
    </lineage>
</organism>
<dbReference type="EC" id="2.7.13.3" evidence="3"/>
<evidence type="ECO:0000259" key="11">
    <source>
        <dbReference type="PROSITE" id="PS50110"/>
    </source>
</evidence>
<dbReference type="InterPro" id="IPR000700">
    <property type="entry name" value="PAS-assoc_C"/>
</dbReference>
<evidence type="ECO:0000256" key="2">
    <source>
        <dbReference type="ARBA" id="ARBA00004370"/>
    </source>
</evidence>
<keyword evidence="5" id="KW-0808">Transferase</keyword>
<evidence type="ECO:0000256" key="3">
    <source>
        <dbReference type="ARBA" id="ARBA00012438"/>
    </source>
</evidence>
<dbReference type="InterPro" id="IPR003660">
    <property type="entry name" value="HAMP_dom"/>
</dbReference>
<feature type="domain" description="Histidine kinase" evidence="10">
    <location>
        <begin position="646"/>
        <end position="861"/>
    </location>
</feature>
<comment type="caution">
    <text evidence="15">The sequence shown here is derived from an EMBL/GenBank/DDBJ whole genome shotgun (WGS) entry which is preliminary data.</text>
</comment>
<dbReference type="Pfam" id="PF00512">
    <property type="entry name" value="HisKA"/>
    <property type="match status" value="1"/>
</dbReference>
<dbReference type="STRING" id="305900.GV64_12080"/>
<keyword evidence="4 7" id="KW-0597">Phosphoprotein</keyword>
<dbReference type="InterPro" id="IPR003661">
    <property type="entry name" value="HisK_dim/P_dom"/>
</dbReference>
<dbReference type="CDD" id="cd17546">
    <property type="entry name" value="REC_hyHK_CKI1_RcsC-like"/>
    <property type="match status" value="1"/>
</dbReference>
<keyword evidence="8" id="KW-0175">Coiled coil</keyword>
<dbReference type="CDD" id="cd16922">
    <property type="entry name" value="HATPase_EvgS-ArcB-TorS-like"/>
    <property type="match status" value="1"/>
</dbReference>